<protein>
    <submittedName>
        <fullName evidence="1">Uncharacterized protein</fullName>
    </submittedName>
</protein>
<dbReference type="Proteomes" id="UP000015102">
    <property type="component" value="Unassembled WGS sequence"/>
</dbReference>
<evidence type="ECO:0000313" key="1">
    <source>
        <dbReference type="EnsemblMetazoa" id="MESCA001554-PA"/>
    </source>
</evidence>
<dbReference type="EMBL" id="CAQQ02095719">
    <property type="status" value="NOT_ANNOTATED_CDS"/>
    <property type="molecule type" value="Genomic_DNA"/>
</dbReference>
<dbReference type="EMBL" id="CAQQ02095720">
    <property type="status" value="NOT_ANNOTATED_CDS"/>
    <property type="molecule type" value="Genomic_DNA"/>
</dbReference>
<accession>T1GDZ9</accession>
<keyword evidence="2" id="KW-1185">Reference proteome</keyword>
<dbReference type="EnsemblMetazoa" id="MESCA001554-RA">
    <property type="protein sequence ID" value="MESCA001554-PA"/>
    <property type="gene ID" value="MESCA001554"/>
</dbReference>
<organism evidence="1 2">
    <name type="scientific">Megaselia scalaris</name>
    <name type="common">Humpbacked fly</name>
    <name type="synonym">Phora scalaris</name>
    <dbReference type="NCBI Taxonomy" id="36166"/>
    <lineage>
        <taxon>Eukaryota</taxon>
        <taxon>Metazoa</taxon>
        <taxon>Ecdysozoa</taxon>
        <taxon>Arthropoda</taxon>
        <taxon>Hexapoda</taxon>
        <taxon>Insecta</taxon>
        <taxon>Pterygota</taxon>
        <taxon>Neoptera</taxon>
        <taxon>Endopterygota</taxon>
        <taxon>Diptera</taxon>
        <taxon>Brachycera</taxon>
        <taxon>Muscomorpha</taxon>
        <taxon>Platypezoidea</taxon>
        <taxon>Phoridae</taxon>
        <taxon>Megaseliini</taxon>
        <taxon>Megaselia</taxon>
    </lineage>
</organism>
<name>T1GDZ9_MEGSC</name>
<proteinExistence type="predicted"/>
<dbReference type="HOGENOM" id="CLU_1340506_0_0_1"/>
<reference evidence="1" key="2">
    <citation type="submission" date="2015-06" db="UniProtKB">
        <authorList>
            <consortium name="EnsemblMetazoa"/>
        </authorList>
    </citation>
    <scope>IDENTIFICATION</scope>
</reference>
<sequence length="205" mass="23105">SDQQIINNIQKNNTTVKKVPNVTTKIHQEQNGQSLQQKEINVNKNPTSPNVKKVINNLPNSQNPLKTSILQSIQPQVSNVNKNAPKNDNVPFCSKRRIYKNHQVYVKLPQATNVKNSSIQIQDTPTMMKTISTNASKESNVHLNCPKPSVLLSPNQNIGLEQGSLYGDGCKNSCICTSKKNLSEYLKNTFEFMTNHWTCEEKEKE</sequence>
<reference evidence="2" key="1">
    <citation type="submission" date="2013-02" db="EMBL/GenBank/DDBJ databases">
        <authorList>
            <person name="Hughes D."/>
        </authorList>
    </citation>
    <scope>NUCLEOTIDE SEQUENCE</scope>
    <source>
        <strain>Durham</strain>
        <strain evidence="2">NC isolate 2 -- Noor lab</strain>
    </source>
</reference>
<evidence type="ECO:0000313" key="2">
    <source>
        <dbReference type="Proteomes" id="UP000015102"/>
    </source>
</evidence>
<dbReference type="EMBL" id="CAQQ02095721">
    <property type="status" value="NOT_ANNOTATED_CDS"/>
    <property type="molecule type" value="Genomic_DNA"/>
</dbReference>
<dbReference type="AlphaFoldDB" id="T1GDZ9"/>